<feature type="domain" description="Fumarylacetoacetase-like C-terminal" evidence="15">
    <location>
        <begin position="124"/>
        <end position="395"/>
    </location>
</feature>
<dbReference type="Proteomes" id="UP001370758">
    <property type="component" value="Unassembled WGS sequence"/>
</dbReference>
<comment type="pathway">
    <text evidence="3">Amino-acid degradation; L-phenylalanine degradation; acetoacetate and fumarate from L-phenylalanine: step 6/6.</text>
</comment>
<evidence type="ECO:0000256" key="9">
    <source>
        <dbReference type="ARBA" id="ARBA00022842"/>
    </source>
</evidence>
<dbReference type="GO" id="GO:0046872">
    <property type="term" value="F:metal ion binding"/>
    <property type="evidence" value="ECO:0007669"/>
    <property type="project" value="UniProtKB-KW"/>
</dbReference>
<feature type="binding site" evidence="14">
    <location>
        <position position="232"/>
    </location>
    <ligand>
        <name>Ca(2+)</name>
        <dbReference type="ChEBI" id="CHEBI:29108"/>
    </ligand>
</feature>
<evidence type="ECO:0000256" key="7">
    <source>
        <dbReference type="ARBA" id="ARBA00022801"/>
    </source>
</evidence>
<dbReference type="SUPFAM" id="SSF56529">
    <property type="entry name" value="FAH"/>
    <property type="match status" value="1"/>
</dbReference>
<dbReference type="GO" id="GO:0006559">
    <property type="term" value="P:L-phenylalanine catabolic process"/>
    <property type="evidence" value="ECO:0007669"/>
    <property type="project" value="UniProtKB-KW"/>
</dbReference>
<dbReference type="InterPro" id="IPR015377">
    <property type="entry name" value="Fumarylacetoacetase_N"/>
</dbReference>
<feature type="active site" description="Proton acceptor" evidence="12">
    <location>
        <position position="132"/>
    </location>
</feature>
<feature type="binding site" evidence="13">
    <location>
        <position position="352"/>
    </location>
    <ligand>
        <name>substrate</name>
    </ligand>
</feature>
<dbReference type="InterPro" id="IPR036462">
    <property type="entry name" value="Fumarylacetoacetase_N_sf"/>
</dbReference>
<feature type="domain" description="Fumarylacetoacetase N-terminal" evidence="16">
    <location>
        <begin position="15"/>
        <end position="117"/>
    </location>
</feature>
<feature type="binding site" evidence="13">
    <location>
        <position position="243"/>
    </location>
    <ligand>
        <name>substrate</name>
    </ligand>
</feature>
<comment type="similarity">
    <text evidence="4">Belongs to the FAH family.</text>
</comment>
<evidence type="ECO:0000256" key="12">
    <source>
        <dbReference type="PIRSR" id="PIRSR605959-1"/>
    </source>
</evidence>
<dbReference type="Pfam" id="PF09298">
    <property type="entry name" value="FAA_hydrolase_N"/>
    <property type="match status" value="1"/>
</dbReference>
<dbReference type="Pfam" id="PF01557">
    <property type="entry name" value="FAA_hydrolase"/>
    <property type="match status" value="1"/>
</dbReference>
<keyword evidence="7" id="KW-0378">Hydrolase</keyword>
<organism evidence="17 18">
    <name type="scientific">Arthrobotrys musiformis</name>
    <dbReference type="NCBI Taxonomy" id="47236"/>
    <lineage>
        <taxon>Eukaryota</taxon>
        <taxon>Fungi</taxon>
        <taxon>Dikarya</taxon>
        <taxon>Ascomycota</taxon>
        <taxon>Pezizomycotina</taxon>
        <taxon>Orbiliomycetes</taxon>
        <taxon>Orbiliales</taxon>
        <taxon>Orbiliaceae</taxon>
        <taxon>Arthrobotrys</taxon>
    </lineage>
</organism>
<dbReference type="PANTHER" id="PTHR43069">
    <property type="entry name" value="FUMARYLACETOACETASE"/>
    <property type="match status" value="1"/>
</dbReference>
<keyword evidence="18" id="KW-1185">Reference proteome</keyword>
<keyword evidence="11" id="KW-0585">Phenylalanine catabolism</keyword>
<evidence type="ECO:0000313" key="17">
    <source>
        <dbReference type="EMBL" id="KAK6497439.1"/>
    </source>
</evidence>
<dbReference type="NCBIfam" id="TIGR01266">
    <property type="entry name" value="fum_ac_acetase"/>
    <property type="match status" value="1"/>
</dbReference>
<feature type="binding site" evidence="13">
    <location>
        <position position="141"/>
    </location>
    <ligand>
        <name>substrate</name>
    </ligand>
</feature>
<dbReference type="InterPro" id="IPR011234">
    <property type="entry name" value="Fumarylacetoacetase-like_C"/>
</dbReference>
<evidence type="ECO:0000259" key="16">
    <source>
        <dbReference type="Pfam" id="PF09298"/>
    </source>
</evidence>
<dbReference type="InterPro" id="IPR005959">
    <property type="entry name" value="Fumarylacetoacetase"/>
</dbReference>
<evidence type="ECO:0000256" key="2">
    <source>
        <dbReference type="ARBA" id="ARBA00001946"/>
    </source>
</evidence>
<dbReference type="AlphaFoldDB" id="A0AAV9VVC5"/>
<keyword evidence="6 14" id="KW-0479">Metal-binding</keyword>
<feature type="binding site" evidence="13">
    <location>
        <position position="239"/>
    </location>
    <ligand>
        <name>substrate</name>
    </ligand>
</feature>
<reference evidence="17 18" key="1">
    <citation type="submission" date="2023-08" db="EMBL/GenBank/DDBJ databases">
        <authorList>
            <person name="Palmer J.M."/>
        </authorList>
    </citation>
    <scope>NUCLEOTIDE SEQUENCE [LARGE SCALE GENOMIC DNA]</scope>
    <source>
        <strain evidence="17 18">TWF481</strain>
    </source>
</reference>
<evidence type="ECO:0000256" key="1">
    <source>
        <dbReference type="ARBA" id="ARBA00001913"/>
    </source>
</evidence>
<dbReference type="EMBL" id="JAVHJL010000009">
    <property type="protein sequence ID" value="KAK6497439.1"/>
    <property type="molecule type" value="Genomic_DNA"/>
</dbReference>
<dbReference type="Gene3D" id="3.90.850.10">
    <property type="entry name" value="Fumarylacetoacetase-like, C-terminal domain"/>
    <property type="match status" value="1"/>
</dbReference>
<feature type="binding site" evidence="14">
    <location>
        <position position="256"/>
    </location>
    <ligand>
        <name>Mg(2+)</name>
        <dbReference type="ChEBI" id="CHEBI:18420"/>
    </ligand>
</feature>
<evidence type="ECO:0000256" key="14">
    <source>
        <dbReference type="PIRSR" id="PIRSR605959-3"/>
    </source>
</evidence>
<dbReference type="SUPFAM" id="SSF63433">
    <property type="entry name" value="Fumarylacetoacetate hydrolase, FAH, N-terminal domain"/>
    <property type="match status" value="1"/>
</dbReference>
<evidence type="ECO:0000256" key="3">
    <source>
        <dbReference type="ARBA" id="ARBA00004782"/>
    </source>
</evidence>
<dbReference type="GO" id="GO:0006572">
    <property type="term" value="P:L-tyrosine catabolic process"/>
    <property type="evidence" value="ECO:0007669"/>
    <property type="project" value="UniProtKB-KW"/>
</dbReference>
<dbReference type="GO" id="GO:1902000">
    <property type="term" value="P:homogentisate catabolic process"/>
    <property type="evidence" value="ECO:0007669"/>
    <property type="project" value="TreeGrafter"/>
</dbReference>
<feature type="binding site" evidence="14">
    <location>
        <position position="232"/>
    </location>
    <ligand>
        <name>Mg(2+)</name>
        <dbReference type="ChEBI" id="CHEBI:18420"/>
    </ligand>
</feature>
<proteinExistence type="inferred from homology"/>
<evidence type="ECO:0000313" key="18">
    <source>
        <dbReference type="Proteomes" id="UP001370758"/>
    </source>
</evidence>
<comment type="caution">
    <text evidence="17">The sequence shown here is derived from an EMBL/GenBank/DDBJ whole genome shotgun (WGS) entry which is preliminary data.</text>
</comment>
<feature type="binding site" evidence="14">
    <location>
        <position position="125"/>
    </location>
    <ligand>
        <name>Ca(2+)</name>
        <dbReference type="ChEBI" id="CHEBI:29108"/>
    </ligand>
</feature>
<feature type="binding site" evidence="14">
    <location>
        <position position="252"/>
    </location>
    <ligand>
        <name>Mg(2+)</name>
        <dbReference type="ChEBI" id="CHEBI:18420"/>
    </ligand>
</feature>
<evidence type="ECO:0000259" key="15">
    <source>
        <dbReference type="Pfam" id="PF01557"/>
    </source>
</evidence>
<keyword evidence="10" id="KW-0828">Tyrosine catabolism</keyword>
<evidence type="ECO:0000256" key="11">
    <source>
        <dbReference type="ARBA" id="ARBA00023232"/>
    </source>
</evidence>
<accession>A0AAV9VVC5</accession>
<protein>
    <recommendedName>
        <fullName evidence="5">fumarylacetoacetase</fullName>
        <ecNumber evidence="5">3.7.1.2</ecNumber>
    </recommendedName>
</protein>
<dbReference type="PANTHER" id="PTHR43069:SF2">
    <property type="entry name" value="FUMARYLACETOACETASE"/>
    <property type="match status" value="1"/>
</dbReference>
<dbReference type="FunFam" id="3.90.850.10:FF:000009">
    <property type="entry name" value="Fumarylacetoacetase"/>
    <property type="match status" value="1"/>
</dbReference>
<dbReference type="Gene3D" id="2.30.30.230">
    <property type="entry name" value="Fumarylacetoacetase, N-terminal domain"/>
    <property type="match status" value="1"/>
</dbReference>
<dbReference type="EC" id="3.7.1.2" evidence="5"/>
<feature type="binding site" evidence="14">
    <location>
        <position position="198"/>
    </location>
    <ligand>
        <name>Ca(2+)</name>
        <dbReference type="ChEBI" id="CHEBI:29108"/>
    </ligand>
</feature>
<comment type="cofactor">
    <cofactor evidence="1 14">
        <name>Ca(2+)</name>
        <dbReference type="ChEBI" id="CHEBI:29108"/>
    </cofactor>
</comment>
<evidence type="ECO:0000256" key="13">
    <source>
        <dbReference type="PIRSR" id="PIRSR605959-2"/>
    </source>
</evidence>
<evidence type="ECO:0000256" key="4">
    <source>
        <dbReference type="ARBA" id="ARBA00010211"/>
    </source>
</evidence>
<keyword evidence="9 14" id="KW-0460">Magnesium</keyword>
<evidence type="ECO:0000256" key="10">
    <source>
        <dbReference type="ARBA" id="ARBA00022878"/>
    </source>
</evidence>
<feature type="binding site" evidence="14">
    <location>
        <position position="200"/>
    </location>
    <ligand>
        <name>Ca(2+)</name>
        <dbReference type="ChEBI" id="CHEBI:29108"/>
    </ligand>
</feature>
<name>A0AAV9VVC5_9PEZI</name>
<feature type="binding site" evidence="13">
    <location>
        <position position="127"/>
    </location>
    <ligand>
        <name>substrate</name>
    </ligand>
</feature>
<sequence length="553" mass="59801">MSFVEIPADSDFTLANIPFGIFSTVSNPTPRACTAIGDYVLDLSSLSSTVFPKVLEKPDEICEALRKTTLNAFAALGKTARVAVRNAVLEVVKVGSEWQGLVEGALVKRGDARMHLPMDIGDYTDFYAGKNHAFNVGVLFRGPANALQPNYTHLPVGYHGRASTVVVSGTPLRRPLGQTCPPTNSTPNFDQCNRLDIELEMACYVSRPNEMGHPIDIKDAEDHIFGYSLMNDWSARDIQAWEYVPLGPFNAKNFGTTVGGWIVTDEALEGFRTAQMEGGGEVLPYLRDEKRGGKGVFDVELEVLVKPAGQEEFTKVFTSNSKNLLFSFSQMIAHHTITGCAMRTGDLLGSGTISGADKTSVGSYLEATQGGKEDIEINGVKRKWLEDGDEVVLRGHAGSGAGRVGFGECSGLILPAEWGRWSKIAGAKKDHPPPTDSYTTERQLSNIPYLLLQIQESSGKQETEENMAILSDTEHPAQQQQLTLTLEQATALEAAMAEGSLRGKKRVTRGSVVGEAGESLFKPGYEISSAAGQGFMSPRISPGQKMQVFGNGI</sequence>
<dbReference type="InterPro" id="IPR036663">
    <property type="entry name" value="Fumarylacetoacetase_C_sf"/>
</dbReference>
<dbReference type="GO" id="GO:0004334">
    <property type="term" value="F:fumarylacetoacetase activity"/>
    <property type="evidence" value="ECO:0007669"/>
    <property type="project" value="UniProtKB-EC"/>
</dbReference>
<gene>
    <name evidence="17" type="ORF">TWF481_011848</name>
</gene>
<evidence type="ECO:0000256" key="5">
    <source>
        <dbReference type="ARBA" id="ARBA00012094"/>
    </source>
</evidence>
<comment type="cofactor">
    <cofactor evidence="2 14">
        <name>Mg(2+)</name>
        <dbReference type="ChEBI" id="CHEBI:18420"/>
    </cofactor>
</comment>
<evidence type="ECO:0000256" key="6">
    <source>
        <dbReference type="ARBA" id="ARBA00022723"/>
    </source>
</evidence>
<keyword evidence="8 14" id="KW-0106">Calcium</keyword>
<evidence type="ECO:0000256" key="8">
    <source>
        <dbReference type="ARBA" id="ARBA00022837"/>
    </source>
</evidence>